<dbReference type="SUPFAM" id="SSF57667">
    <property type="entry name" value="beta-beta-alpha zinc fingers"/>
    <property type="match status" value="1"/>
</dbReference>
<feature type="domain" description="C2H2-type" evidence="3">
    <location>
        <begin position="107"/>
        <end position="137"/>
    </location>
</feature>
<dbReference type="InterPro" id="IPR036236">
    <property type="entry name" value="Znf_C2H2_sf"/>
</dbReference>
<dbReference type="Proteomes" id="UP001476247">
    <property type="component" value="Unassembled WGS sequence"/>
</dbReference>
<keyword evidence="1" id="KW-0479">Metal-binding</keyword>
<evidence type="ECO:0000313" key="4">
    <source>
        <dbReference type="EMBL" id="GAA5805148.1"/>
    </source>
</evidence>
<keyword evidence="5" id="KW-1185">Reference proteome</keyword>
<dbReference type="SMART" id="SM00355">
    <property type="entry name" value="ZnF_C2H2"/>
    <property type="match status" value="1"/>
</dbReference>
<protein>
    <recommendedName>
        <fullName evidence="3">C2H2-type domain-containing protein</fullName>
    </recommendedName>
</protein>
<organism evidence="4 5">
    <name type="scientific">Helicostylum pulchrum</name>
    <dbReference type="NCBI Taxonomy" id="562976"/>
    <lineage>
        <taxon>Eukaryota</taxon>
        <taxon>Fungi</taxon>
        <taxon>Fungi incertae sedis</taxon>
        <taxon>Mucoromycota</taxon>
        <taxon>Mucoromycotina</taxon>
        <taxon>Mucoromycetes</taxon>
        <taxon>Mucorales</taxon>
        <taxon>Mucorineae</taxon>
        <taxon>Mucoraceae</taxon>
        <taxon>Helicostylum</taxon>
    </lineage>
</organism>
<dbReference type="InterPro" id="IPR013087">
    <property type="entry name" value="Znf_C2H2_type"/>
</dbReference>
<feature type="compositionally biased region" description="Low complexity" evidence="2">
    <location>
        <begin position="61"/>
        <end position="81"/>
    </location>
</feature>
<accession>A0ABP9YEV3</accession>
<dbReference type="EMBL" id="BAABUJ010000042">
    <property type="protein sequence ID" value="GAA5805148.1"/>
    <property type="molecule type" value="Genomic_DNA"/>
</dbReference>
<reference evidence="4 5" key="1">
    <citation type="submission" date="2024-04" db="EMBL/GenBank/DDBJ databases">
        <title>genome sequences of Mucor flavus KT1a and Helicostylum pulchrum KT1b strains isolation_sourced from the surface of a dry-aged beef.</title>
        <authorList>
            <person name="Toyotome T."/>
            <person name="Hosono M."/>
            <person name="Torimaru M."/>
            <person name="Fukuda K."/>
            <person name="Mikami N."/>
        </authorList>
    </citation>
    <scope>NUCLEOTIDE SEQUENCE [LARGE SCALE GENOMIC DNA]</scope>
    <source>
        <strain evidence="4 5">KT1b</strain>
    </source>
</reference>
<gene>
    <name evidence="4" type="ORF">HPULCUR_010661</name>
</gene>
<keyword evidence="1" id="KW-0863">Zinc-finger</keyword>
<evidence type="ECO:0000256" key="1">
    <source>
        <dbReference type="PROSITE-ProRule" id="PRU00042"/>
    </source>
</evidence>
<proteinExistence type="predicted"/>
<keyword evidence="1" id="KW-0862">Zinc</keyword>
<dbReference type="Pfam" id="PF00096">
    <property type="entry name" value="zf-C2H2"/>
    <property type="match status" value="1"/>
</dbReference>
<comment type="caution">
    <text evidence="4">The sequence shown here is derived from an EMBL/GenBank/DDBJ whole genome shotgun (WGS) entry which is preliminary data.</text>
</comment>
<evidence type="ECO:0000256" key="2">
    <source>
        <dbReference type="SAM" id="MobiDB-lite"/>
    </source>
</evidence>
<dbReference type="Gene3D" id="3.30.160.60">
    <property type="entry name" value="Classic Zinc Finger"/>
    <property type="match status" value="1"/>
</dbReference>
<name>A0ABP9YEV3_9FUNG</name>
<evidence type="ECO:0000313" key="5">
    <source>
        <dbReference type="Proteomes" id="UP001476247"/>
    </source>
</evidence>
<feature type="region of interest" description="Disordered" evidence="2">
    <location>
        <begin position="51"/>
        <end position="104"/>
    </location>
</feature>
<sequence>MNKHTRLSYAELLSSPMIPDTIVEKKEFNTYYWNTMPYLSQAVYSHLPSQIHQQNHHHLEQIQQQQQEQQQQQQHLQQQQQPPTPQPMPRTRGRRVSNIPNHGIRMFGCKTEGCGKVFKRSEHLKRHIRSIHTMEKRKI</sequence>
<dbReference type="PROSITE" id="PS50157">
    <property type="entry name" value="ZINC_FINGER_C2H2_2"/>
    <property type="match status" value="1"/>
</dbReference>
<dbReference type="PROSITE" id="PS00028">
    <property type="entry name" value="ZINC_FINGER_C2H2_1"/>
    <property type="match status" value="1"/>
</dbReference>
<evidence type="ECO:0000259" key="3">
    <source>
        <dbReference type="PROSITE" id="PS50157"/>
    </source>
</evidence>